<name>A0ABZ1EYA8_9ACTN</name>
<proteinExistence type="predicted"/>
<dbReference type="Proteomes" id="UP001356428">
    <property type="component" value="Chromosome"/>
</dbReference>
<feature type="region of interest" description="Disordered" evidence="1">
    <location>
        <begin position="18"/>
        <end position="45"/>
    </location>
</feature>
<evidence type="ECO:0000256" key="1">
    <source>
        <dbReference type="SAM" id="MobiDB-lite"/>
    </source>
</evidence>
<evidence type="ECO:0000313" key="3">
    <source>
        <dbReference type="Proteomes" id="UP001356428"/>
    </source>
</evidence>
<reference evidence="2 3" key="1">
    <citation type="submission" date="2022-10" db="EMBL/GenBank/DDBJ databases">
        <title>The complete genomes of actinobacterial strains from the NBC collection.</title>
        <authorList>
            <person name="Joergensen T.S."/>
            <person name="Alvarez Arevalo M."/>
            <person name="Sterndorff E.B."/>
            <person name="Faurdal D."/>
            <person name="Vuksanovic O."/>
            <person name="Mourched A.-S."/>
            <person name="Charusanti P."/>
            <person name="Shaw S."/>
            <person name="Blin K."/>
            <person name="Weber T."/>
        </authorList>
    </citation>
    <scope>NUCLEOTIDE SEQUENCE [LARGE SCALE GENOMIC DNA]</scope>
    <source>
        <strain evidence="2 3">NBC 01792</strain>
    </source>
</reference>
<gene>
    <name evidence="2" type="ORF">OG849_18800</name>
</gene>
<dbReference type="EMBL" id="CP109083">
    <property type="protein sequence ID" value="WSB09144.1"/>
    <property type="molecule type" value="Genomic_DNA"/>
</dbReference>
<protein>
    <submittedName>
        <fullName evidence="2">Uncharacterized protein</fullName>
    </submittedName>
</protein>
<evidence type="ECO:0000313" key="2">
    <source>
        <dbReference type="EMBL" id="WSB09144.1"/>
    </source>
</evidence>
<accession>A0ABZ1EYA8</accession>
<sequence>MAKEWTNPRYADMVAAWQAGQEPHSRDPQEPRPVRGFLIPAEPEA</sequence>
<feature type="compositionally biased region" description="Basic and acidic residues" evidence="1">
    <location>
        <begin position="23"/>
        <end position="33"/>
    </location>
</feature>
<keyword evidence="3" id="KW-1185">Reference proteome</keyword>
<dbReference type="RefSeq" id="WP_326704566.1">
    <property type="nucleotide sequence ID" value="NZ_CP109083.1"/>
</dbReference>
<organism evidence="2 3">
    <name type="scientific">Streptomyces cyaneofuscatus</name>
    <dbReference type="NCBI Taxonomy" id="66883"/>
    <lineage>
        <taxon>Bacteria</taxon>
        <taxon>Bacillati</taxon>
        <taxon>Actinomycetota</taxon>
        <taxon>Actinomycetes</taxon>
        <taxon>Kitasatosporales</taxon>
        <taxon>Streptomycetaceae</taxon>
        <taxon>Streptomyces</taxon>
    </lineage>
</organism>